<reference evidence="2" key="2">
    <citation type="submission" date="2021-09" db="EMBL/GenBank/DDBJ databases">
        <authorList>
            <person name="Gilroy R."/>
        </authorList>
    </citation>
    <scope>NUCLEOTIDE SEQUENCE</scope>
    <source>
        <strain evidence="2">CHK171-7178</strain>
    </source>
</reference>
<protein>
    <submittedName>
        <fullName evidence="2">Uncharacterized protein</fullName>
    </submittedName>
</protein>
<dbReference type="Proteomes" id="UP000698173">
    <property type="component" value="Unassembled WGS sequence"/>
</dbReference>
<sequence>MGKDNQTNTRNESASVPSTSKQQKLKSSTMKEEISLELAELGNLNPKHEPMTQNDRQKSEKERTYK</sequence>
<proteinExistence type="predicted"/>
<organism evidence="2 3">
    <name type="scientific">Sporosarcina psychrophila</name>
    <name type="common">Bacillus psychrophilus</name>
    <dbReference type="NCBI Taxonomy" id="1476"/>
    <lineage>
        <taxon>Bacteria</taxon>
        <taxon>Bacillati</taxon>
        <taxon>Bacillota</taxon>
        <taxon>Bacilli</taxon>
        <taxon>Bacillales</taxon>
        <taxon>Caryophanaceae</taxon>
        <taxon>Sporosarcina</taxon>
    </lineage>
</organism>
<gene>
    <name evidence="2" type="ORF">K8V56_16910</name>
</gene>
<dbReference type="EMBL" id="DYWT01000259">
    <property type="protein sequence ID" value="HJF33444.1"/>
    <property type="molecule type" value="Genomic_DNA"/>
</dbReference>
<dbReference type="AlphaFoldDB" id="A0A921G1J6"/>
<comment type="caution">
    <text evidence="2">The sequence shown here is derived from an EMBL/GenBank/DDBJ whole genome shotgun (WGS) entry which is preliminary data.</text>
</comment>
<feature type="compositionally biased region" description="Polar residues" evidence="1">
    <location>
        <begin position="1"/>
        <end position="17"/>
    </location>
</feature>
<evidence type="ECO:0000313" key="3">
    <source>
        <dbReference type="Proteomes" id="UP000698173"/>
    </source>
</evidence>
<feature type="region of interest" description="Disordered" evidence="1">
    <location>
        <begin position="1"/>
        <end position="66"/>
    </location>
</feature>
<accession>A0A921G1J6</accession>
<feature type="compositionally biased region" description="Basic and acidic residues" evidence="1">
    <location>
        <begin position="46"/>
        <end position="66"/>
    </location>
</feature>
<evidence type="ECO:0000256" key="1">
    <source>
        <dbReference type="SAM" id="MobiDB-lite"/>
    </source>
</evidence>
<name>A0A921G1J6_SPOPS</name>
<reference evidence="2" key="1">
    <citation type="journal article" date="2021" name="PeerJ">
        <title>Extensive microbial diversity within the chicken gut microbiome revealed by metagenomics and culture.</title>
        <authorList>
            <person name="Gilroy R."/>
            <person name="Ravi A."/>
            <person name="Getino M."/>
            <person name="Pursley I."/>
            <person name="Horton D.L."/>
            <person name="Alikhan N.F."/>
            <person name="Baker D."/>
            <person name="Gharbi K."/>
            <person name="Hall N."/>
            <person name="Watson M."/>
            <person name="Adriaenssens E.M."/>
            <person name="Foster-Nyarko E."/>
            <person name="Jarju S."/>
            <person name="Secka A."/>
            <person name="Antonio M."/>
            <person name="Oren A."/>
            <person name="Chaudhuri R.R."/>
            <person name="La Ragione R."/>
            <person name="Hildebrand F."/>
            <person name="Pallen M.J."/>
        </authorList>
    </citation>
    <scope>NUCLEOTIDE SEQUENCE</scope>
    <source>
        <strain evidence="2">CHK171-7178</strain>
    </source>
</reference>
<feature type="compositionally biased region" description="Low complexity" evidence="1">
    <location>
        <begin position="18"/>
        <end position="28"/>
    </location>
</feature>
<evidence type="ECO:0000313" key="2">
    <source>
        <dbReference type="EMBL" id="HJF33444.1"/>
    </source>
</evidence>